<dbReference type="GO" id="GO:0015179">
    <property type="term" value="F:L-amino acid transmembrane transporter activity"/>
    <property type="evidence" value="ECO:0007669"/>
    <property type="project" value="TreeGrafter"/>
</dbReference>
<reference evidence="6" key="3">
    <citation type="submission" date="2025-09" db="UniProtKB">
        <authorList>
            <consortium name="Ensembl"/>
        </authorList>
    </citation>
    <scope>IDENTIFICATION</scope>
</reference>
<name>A0A667ZTE2_9TELE</name>
<feature type="transmembrane region" description="Helical" evidence="5">
    <location>
        <begin position="182"/>
        <end position="201"/>
    </location>
</feature>
<feature type="transmembrane region" description="Helical" evidence="5">
    <location>
        <begin position="62"/>
        <end position="83"/>
    </location>
</feature>
<feature type="transmembrane region" description="Helical" evidence="5">
    <location>
        <begin position="29"/>
        <end position="50"/>
    </location>
</feature>
<dbReference type="Pfam" id="PF13520">
    <property type="entry name" value="AA_permease_2"/>
    <property type="match status" value="1"/>
</dbReference>
<evidence type="ECO:0000313" key="7">
    <source>
        <dbReference type="Proteomes" id="UP000472263"/>
    </source>
</evidence>
<dbReference type="InParanoid" id="A0A667ZTE2"/>
<dbReference type="Gene3D" id="1.20.1740.10">
    <property type="entry name" value="Amino acid/polyamine transporter I"/>
    <property type="match status" value="1"/>
</dbReference>
<evidence type="ECO:0000256" key="3">
    <source>
        <dbReference type="ARBA" id="ARBA00022989"/>
    </source>
</evidence>
<keyword evidence="3 5" id="KW-1133">Transmembrane helix</keyword>
<sequence length="270" mass="29382">MEKVSDNRQSVTSVTMDSKGQKLNLKREVGLVGAVSLIAGTMIGSGIFMSPQSVLFNIGSPGASLVVWACCGLLAVLASLCYTEPELGTIIPESGGEYIYMLRTYGKVVAFMFVFSFIIVMRPASTTGIALSFAEYIVAPFYDGCTPPELVVKLVAAGALLVLAVINCMNVRLAMHIQMLTMVVKVLTLAVIILGGMVMLFKGHTENFQEPFEGTDVRISSIGIAFYQVLWSYDGWNTLNYITEELKCPEVGISCVNFHRSDHLLTSQHI</sequence>
<dbReference type="Proteomes" id="UP000472263">
    <property type="component" value="Chromosome 22"/>
</dbReference>
<comment type="subcellular location">
    <subcellularLocation>
        <location evidence="1">Membrane</location>
        <topology evidence="1">Multi-pass membrane protein</topology>
    </subcellularLocation>
</comment>
<proteinExistence type="predicted"/>
<evidence type="ECO:0000313" key="6">
    <source>
        <dbReference type="Ensembl" id="ENSMMDP00005038909.1"/>
    </source>
</evidence>
<evidence type="ECO:0000256" key="2">
    <source>
        <dbReference type="ARBA" id="ARBA00022692"/>
    </source>
</evidence>
<evidence type="ECO:0000256" key="5">
    <source>
        <dbReference type="SAM" id="Phobius"/>
    </source>
</evidence>
<accession>A0A667ZTE2</accession>
<dbReference type="Ensembl" id="ENSMMDT00005039716.1">
    <property type="protein sequence ID" value="ENSMMDP00005038909.1"/>
    <property type="gene ID" value="ENSMMDG00005018061.1"/>
</dbReference>
<reference evidence="6" key="2">
    <citation type="submission" date="2025-08" db="UniProtKB">
        <authorList>
            <consortium name="Ensembl"/>
        </authorList>
    </citation>
    <scope>IDENTIFICATION</scope>
</reference>
<organism evidence="6 7">
    <name type="scientific">Myripristis murdjan</name>
    <name type="common">pinecone soldierfish</name>
    <dbReference type="NCBI Taxonomy" id="586833"/>
    <lineage>
        <taxon>Eukaryota</taxon>
        <taxon>Metazoa</taxon>
        <taxon>Chordata</taxon>
        <taxon>Craniata</taxon>
        <taxon>Vertebrata</taxon>
        <taxon>Euteleostomi</taxon>
        <taxon>Actinopterygii</taxon>
        <taxon>Neopterygii</taxon>
        <taxon>Teleostei</taxon>
        <taxon>Neoteleostei</taxon>
        <taxon>Acanthomorphata</taxon>
        <taxon>Holocentriformes</taxon>
        <taxon>Holocentridae</taxon>
        <taxon>Myripristis</taxon>
    </lineage>
</organism>
<dbReference type="InterPro" id="IPR002293">
    <property type="entry name" value="AA/rel_permease1"/>
</dbReference>
<protein>
    <submittedName>
        <fullName evidence="6">Zmp:0000001267</fullName>
    </submittedName>
</protein>
<evidence type="ECO:0000256" key="1">
    <source>
        <dbReference type="ARBA" id="ARBA00004141"/>
    </source>
</evidence>
<dbReference type="GO" id="GO:0016020">
    <property type="term" value="C:membrane"/>
    <property type="evidence" value="ECO:0007669"/>
    <property type="project" value="UniProtKB-SubCell"/>
</dbReference>
<feature type="transmembrane region" description="Helical" evidence="5">
    <location>
        <begin position="104"/>
        <end position="124"/>
    </location>
</feature>
<keyword evidence="4 5" id="KW-0472">Membrane</keyword>
<keyword evidence="7" id="KW-1185">Reference proteome</keyword>
<keyword evidence="2 5" id="KW-0812">Transmembrane</keyword>
<evidence type="ECO:0000256" key="4">
    <source>
        <dbReference type="ARBA" id="ARBA00023136"/>
    </source>
</evidence>
<feature type="transmembrane region" description="Helical" evidence="5">
    <location>
        <begin position="150"/>
        <end position="170"/>
    </location>
</feature>
<dbReference type="PANTHER" id="PTHR11785:SF340">
    <property type="entry name" value="AROMATIC-PREFERRING AMINO ACID TRANSPORTER"/>
    <property type="match status" value="1"/>
</dbReference>
<reference evidence="6" key="1">
    <citation type="submission" date="2019-06" db="EMBL/GenBank/DDBJ databases">
        <authorList>
            <consortium name="Wellcome Sanger Institute Data Sharing"/>
        </authorList>
    </citation>
    <scope>NUCLEOTIDE SEQUENCE [LARGE SCALE GENOMIC DNA]</scope>
</reference>
<dbReference type="AlphaFoldDB" id="A0A667ZTE2"/>
<dbReference type="GeneTree" id="ENSGT00940000162520"/>
<dbReference type="PANTHER" id="PTHR11785">
    <property type="entry name" value="AMINO ACID TRANSPORTER"/>
    <property type="match status" value="1"/>
</dbReference>
<dbReference type="InterPro" id="IPR050598">
    <property type="entry name" value="AminoAcid_Transporter"/>
</dbReference>